<accession>A0AAE0XE73</accession>
<keyword evidence="1" id="KW-0808">Transferase</keyword>
<evidence type="ECO:0000313" key="6">
    <source>
        <dbReference type="Proteomes" id="UP001283361"/>
    </source>
</evidence>
<dbReference type="InterPro" id="IPR037359">
    <property type="entry name" value="NST/OST"/>
</dbReference>
<dbReference type="Gene3D" id="3.40.50.300">
    <property type="entry name" value="P-loop containing nucleotide triphosphate hydrolases"/>
    <property type="match status" value="1"/>
</dbReference>
<proteinExistence type="predicted"/>
<reference evidence="5" key="1">
    <citation type="journal article" date="2023" name="G3 (Bethesda)">
        <title>A reference genome for the long-term kleptoplast-retaining sea slug Elysia crispata morphotype clarki.</title>
        <authorList>
            <person name="Eastman K.E."/>
            <person name="Pendleton A.L."/>
            <person name="Shaikh M.A."/>
            <person name="Suttiyut T."/>
            <person name="Ogas R."/>
            <person name="Tomko P."/>
            <person name="Gavelis G."/>
            <person name="Widhalm J.R."/>
            <person name="Wisecaver J.H."/>
        </authorList>
    </citation>
    <scope>NUCLEOTIDE SEQUENCE</scope>
    <source>
        <strain evidence="5">ECLA1</strain>
    </source>
</reference>
<dbReference type="InterPro" id="IPR027417">
    <property type="entry name" value="P-loop_NTPase"/>
</dbReference>
<dbReference type="InterPro" id="IPR000863">
    <property type="entry name" value="Sulfotransferase_dom"/>
</dbReference>
<dbReference type="EMBL" id="JAWDGP010008104">
    <property type="protein sequence ID" value="KAK3691156.1"/>
    <property type="molecule type" value="Genomic_DNA"/>
</dbReference>
<evidence type="ECO:0000313" key="5">
    <source>
        <dbReference type="EMBL" id="KAK3691156.1"/>
    </source>
</evidence>
<keyword evidence="2" id="KW-0325">Glycoprotein</keyword>
<name>A0AAE0XE73_9GAST</name>
<evidence type="ECO:0000256" key="2">
    <source>
        <dbReference type="ARBA" id="ARBA00023180"/>
    </source>
</evidence>
<feature type="binding site" evidence="3">
    <location>
        <position position="55"/>
    </location>
    <ligand>
        <name>3'-phosphoadenylyl sulfate</name>
        <dbReference type="ChEBI" id="CHEBI:58339"/>
    </ligand>
</feature>
<feature type="domain" description="Sulfotransferase" evidence="4">
    <location>
        <begin position="49"/>
        <end position="138"/>
    </location>
</feature>
<dbReference type="Pfam" id="PF00685">
    <property type="entry name" value="Sulfotransfer_1"/>
    <property type="match status" value="1"/>
</dbReference>
<evidence type="ECO:0000259" key="4">
    <source>
        <dbReference type="Pfam" id="PF00685"/>
    </source>
</evidence>
<dbReference type="PANTHER" id="PTHR10605:SF65">
    <property type="entry name" value="GH20068P"/>
    <property type="match status" value="1"/>
</dbReference>
<dbReference type="PANTHER" id="PTHR10605">
    <property type="entry name" value="HEPARAN SULFATE SULFOTRANSFERASE"/>
    <property type="match status" value="1"/>
</dbReference>
<dbReference type="GO" id="GO:0008467">
    <property type="term" value="F:[heparan sulfate]-glucosamine 3-sulfotransferase activity"/>
    <property type="evidence" value="ECO:0007669"/>
    <property type="project" value="TreeGrafter"/>
</dbReference>
<dbReference type="SUPFAM" id="SSF52540">
    <property type="entry name" value="P-loop containing nucleoside triphosphate hydrolases"/>
    <property type="match status" value="1"/>
</dbReference>
<comment type="caution">
    <text evidence="5">The sequence shown here is derived from an EMBL/GenBank/DDBJ whole genome shotgun (WGS) entry which is preliminary data.</text>
</comment>
<protein>
    <recommendedName>
        <fullName evidence="4">Sulfotransferase domain-containing protein</fullName>
    </recommendedName>
</protein>
<organism evidence="5 6">
    <name type="scientific">Elysia crispata</name>
    <name type="common">lettuce slug</name>
    <dbReference type="NCBI Taxonomy" id="231223"/>
    <lineage>
        <taxon>Eukaryota</taxon>
        <taxon>Metazoa</taxon>
        <taxon>Spiralia</taxon>
        <taxon>Lophotrochozoa</taxon>
        <taxon>Mollusca</taxon>
        <taxon>Gastropoda</taxon>
        <taxon>Heterobranchia</taxon>
        <taxon>Euthyneura</taxon>
        <taxon>Panpulmonata</taxon>
        <taxon>Sacoglossa</taxon>
        <taxon>Placobranchoidea</taxon>
        <taxon>Plakobranchidae</taxon>
        <taxon>Elysia</taxon>
    </lineage>
</organism>
<evidence type="ECO:0000256" key="3">
    <source>
        <dbReference type="PIRSR" id="PIRSR637359-2"/>
    </source>
</evidence>
<keyword evidence="6" id="KW-1185">Reference proteome</keyword>
<sequence length="144" mass="16658">MDGTQEIRTKPTHHGKDAKVCYIRRSTSSNSSNSPYEFFGTTCAYLTEAVDRIISDFSQIAVKLKTVNRRQNFTKLFLSNTGYVDTNYCPVYVTTYHIHLARWLKLFPQTQIHFVDGDRLISEPLQELRAVKKSCGFPHFSQRM</sequence>
<dbReference type="Proteomes" id="UP001283361">
    <property type="component" value="Unassembled WGS sequence"/>
</dbReference>
<evidence type="ECO:0000256" key="1">
    <source>
        <dbReference type="ARBA" id="ARBA00022679"/>
    </source>
</evidence>
<gene>
    <name evidence="5" type="ORF">RRG08_046064</name>
</gene>
<dbReference type="AlphaFoldDB" id="A0AAE0XE73"/>